<gene>
    <name evidence="1" type="ORF">SAMN05444169_4128</name>
</gene>
<dbReference type="AlphaFoldDB" id="A0A1M5MP08"/>
<proteinExistence type="predicted"/>
<reference evidence="1 2" key="1">
    <citation type="submission" date="2016-11" db="EMBL/GenBank/DDBJ databases">
        <authorList>
            <person name="Jaros S."/>
            <person name="Januszkiewicz K."/>
            <person name="Wedrychowicz H."/>
        </authorList>
    </citation>
    <scope>NUCLEOTIDE SEQUENCE [LARGE SCALE GENOMIC DNA]</scope>
    <source>
        <strain evidence="1 2">GAS242</strain>
    </source>
</reference>
<dbReference type="Proteomes" id="UP000190675">
    <property type="component" value="Chromosome I"/>
</dbReference>
<evidence type="ECO:0000313" key="1">
    <source>
        <dbReference type="EMBL" id="SHG78782.1"/>
    </source>
</evidence>
<sequence length="42" mass="4411">MQRSRGGVAEELGGVDPGRVAGRRDQLLLALLQPKAGGDRLP</sequence>
<evidence type="ECO:0000313" key="2">
    <source>
        <dbReference type="Proteomes" id="UP000190675"/>
    </source>
</evidence>
<dbReference type="EMBL" id="LT670818">
    <property type="protein sequence ID" value="SHG78782.1"/>
    <property type="molecule type" value="Genomic_DNA"/>
</dbReference>
<dbReference type="RefSeq" id="WP_276328856.1">
    <property type="nucleotide sequence ID" value="NZ_LT670818.1"/>
</dbReference>
<name>A0A1M5MP08_9BRAD</name>
<accession>A0A1M5MP08</accession>
<organism evidence="1 2">
    <name type="scientific">Bradyrhizobium erythrophlei</name>
    <dbReference type="NCBI Taxonomy" id="1437360"/>
    <lineage>
        <taxon>Bacteria</taxon>
        <taxon>Pseudomonadati</taxon>
        <taxon>Pseudomonadota</taxon>
        <taxon>Alphaproteobacteria</taxon>
        <taxon>Hyphomicrobiales</taxon>
        <taxon>Nitrobacteraceae</taxon>
        <taxon>Bradyrhizobium</taxon>
    </lineage>
</organism>
<protein>
    <submittedName>
        <fullName evidence="1">Uncharacterized protein</fullName>
    </submittedName>
</protein>